<name>A0ABX5WTK8_9GAMM</name>
<dbReference type="InterPro" id="IPR043128">
    <property type="entry name" value="Rev_trsase/Diguanyl_cyclase"/>
</dbReference>
<gene>
    <name evidence="7" type="ORF">FM037_03065</name>
</gene>
<dbReference type="Pfam" id="PF11799">
    <property type="entry name" value="IMS_C"/>
    <property type="match status" value="1"/>
</dbReference>
<reference evidence="7 8" key="1">
    <citation type="submission" date="2019-07" db="EMBL/GenBank/DDBJ databases">
        <title>Shewanella sp. YLB-06 whole genomic sequence.</title>
        <authorList>
            <person name="Yu L."/>
        </authorList>
    </citation>
    <scope>NUCLEOTIDE SEQUENCE [LARGE SCALE GENOMIC DNA]</scope>
    <source>
        <strain evidence="7 8">YLB-06</strain>
    </source>
</reference>
<evidence type="ECO:0000256" key="1">
    <source>
        <dbReference type="ARBA" id="ARBA00010945"/>
    </source>
</evidence>
<dbReference type="InterPro" id="IPR025188">
    <property type="entry name" value="DUF4113"/>
</dbReference>
<evidence type="ECO:0000313" key="8">
    <source>
        <dbReference type="Proteomes" id="UP000315947"/>
    </source>
</evidence>
<dbReference type="EMBL" id="CP041614">
    <property type="protein sequence ID" value="QDO82409.1"/>
    <property type="molecule type" value="Genomic_DNA"/>
</dbReference>
<dbReference type="PROSITE" id="PS50173">
    <property type="entry name" value="UMUC"/>
    <property type="match status" value="1"/>
</dbReference>
<proteinExistence type="inferred from homology"/>
<dbReference type="CDD" id="cd01700">
    <property type="entry name" value="PolY_Pol_V_umuC"/>
    <property type="match status" value="1"/>
</dbReference>
<keyword evidence="3" id="KW-0741">SOS mutagenesis</keyword>
<dbReference type="InterPro" id="IPR050116">
    <property type="entry name" value="DNA_polymerase-Y"/>
</dbReference>
<evidence type="ECO:0000256" key="5">
    <source>
        <dbReference type="ARBA" id="ARBA00023236"/>
    </source>
</evidence>
<comment type="similarity">
    <text evidence="1">Belongs to the DNA polymerase type-Y family.</text>
</comment>
<evidence type="ECO:0000259" key="6">
    <source>
        <dbReference type="PROSITE" id="PS50173"/>
    </source>
</evidence>
<accession>A0ABX5WTK8</accession>
<evidence type="ECO:0000256" key="3">
    <source>
        <dbReference type="ARBA" id="ARBA00023199"/>
    </source>
</evidence>
<dbReference type="Pfam" id="PF00817">
    <property type="entry name" value="IMS"/>
    <property type="match status" value="1"/>
</dbReference>
<evidence type="ECO:0000256" key="4">
    <source>
        <dbReference type="ARBA" id="ARBA00023204"/>
    </source>
</evidence>
<dbReference type="PANTHER" id="PTHR11076">
    <property type="entry name" value="DNA REPAIR POLYMERASE UMUC / TRANSFERASE FAMILY MEMBER"/>
    <property type="match status" value="1"/>
</dbReference>
<dbReference type="InterPro" id="IPR001126">
    <property type="entry name" value="UmuC"/>
</dbReference>
<evidence type="ECO:0000313" key="7">
    <source>
        <dbReference type="EMBL" id="QDO82409.1"/>
    </source>
</evidence>
<dbReference type="Gene3D" id="3.30.70.270">
    <property type="match status" value="1"/>
</dbReference>
<dbReference type="SUPFAM" id="SSF56672">
    <property type="entry name" value="DNA/RNA polymerases"/>
    <property type="match status" value="1"/>
</dbReference>
<dbReference type="PANTHER" id="PTHR11076:SF34">
    <property type="entry name" value="PROTEIN UMUC"/>
    <property type="match status" value="1"/>
</dbReference>
<keyword evidence="8" id="KW-1185">Reference proteome</keyword>
<keyword evidence="2" id="KW-0227">DNA damage</keyword>
<dbReference type="InterPro" id="IPR043502">
    <property type="entry name" value="DNA/RNA_pol_sf"/>
</dbReference>
<dbReference type="Proteomes" id="UP000315947">
    <property type="component" value="Chromosome"/>
</dbReference>
<keyword evidence="5" id="KW-0742">SOS response</keyword>
<dbReference type="Gene3D" id="3.40.1170.60">
    <property type="match status" value="1"/>
</dbReference>
<dbReference type="Pfam" id="PF13438">
    <property type="entry name" value="DUF4113"/>
    <property type="match status" value="1"/>
</dbReference>
<evidence type="ECO:0000256" key="2">
    <source>
        <dbReference type="ARBA" id="ARBA00022763"/>
    </source>
</evidence>
<protein>
    <submittedName>
        <fullName evidence="7">Y-family DNA polymerase</fullName>
    </submittedName>
</protein>
<sequence>MYALVDANSFYCSAEQVFRPEWRGRPIVVLSNNDGCIVAANRQAKDVGIPKFKPYFEVKALCDKHNVIALSSNYELYASLSAHMMDVIGRFAPRQHIYSIDESFLSLKHCYPAIPNLTEHAHKIRRAVWKETRLPVCVGIDATLTLAKVANHAAKKLMGYNGVCHIDSNEERKAVLLAMKPTDVWGIGNRISKRLELMGIKNAFQLASMPPGLARKSFSIEIERTVRELNGEECKQWDEARADKKQIFSTRSMGDRVTDKEALKQALSKHVGIAAAKARKQGTLCGSMLIFASNSPFDERPTGFKQTIKFSFPTADTLQMTHAVTAATDALFQPNVRYYKVGIGLLDLCSSSHVQSDLFETISDPKLMSVYDALNTRFGSGAMFLAAQGISPKWRMRRDRLTPQYTTNWADIPKIQCR</sequence>
<dbReference type="RefSeq" id="WP_144044798.1">
    <property type="nucleotide sequence ID" value="NZ_CP041614.1"/>
</dbReference>
<organism evidence="7 8">
    <name type="scientific">Shewanella psychropiezotolerans</name>
    <dbReference type="NCBI Taxonomy" id="2593655"/>
    <lineage>
        <taxon>Bacteria</taxon>
        <taxon>Pseudomonadati</taxon>
        <taxon>Pseudomonadota</taxon>
        <taxon>Gammaproteobacteria</taxon>
        <taxon>Alteromonadales</taxon>
        <taxon>Shewanellaceae</taxon>
        <taxon>Shewanella</taxon>
    </lineage>
</organism>
<dbReference type="InterPro" id="IPR017961">
    <property type="entry name" value="DNA_pol_Y-fam_little_finger"/>
</dbReference>
<feature type="domain" description="UmuC" evidence="6">
    <location>
        <begin position="2"/>
        <end position="188"/>
    </location>
</feature>
<keyword evidence="4" id="KW-0234">DNA repair</keyword>